<dbReference type="GO" id="GO:0005524">
    <property type="term" value="F:ATP binding"/>
    <property type="evidence" value="ECO:0007669"/>
    <property type="project" value="UniProtKB-KW"/>
</dbReference>
<dbReference type="PANTHER" id="PTHR23342">
    <property type="entry name" value="N-ACETYLGLUTAMATE SYNTHASE"/>
    <property type="match status" value="1"/>
</dbReference>
<evidence type="ECO:0000256" key="3">
    <source>
        <dbReference type="ARBA" id="ARBA00004862"/>
    </source>
</evidence>
<dbReference type="PROSITE" id="PS50892">
    <property type="entry name" value="V_SNARE"/>
    <property type="match status" value="1"/>
</dbReference>
<evidence type="ECO:0000256" key="18">
    <source>
        <dbReference type="ARBA" id="ARBA00022989"/>
    </source>
</evidence>
<dbReference type="GO" id="GO:0051287">
    <property type="term" value="F:NAD binding"/>
    <property type="evidence" value="ECO:0007669"/>
    <property type="project" value="InterPro"/>
</dbReference>
<dbReference type="GeneID" id="55994590"/>
<dbReference type="GO" id="GO:0070401">
    <property type="term" value="F:NADP+ binding"/>
    <property type="evidence" value="ECO:0007669"/>
    <property type="project" value="InterPro"/>
</dbReference>
<keyword evidence="21 27" id="KW-0472">Membrane</keyword>
<dbReference type="InterPro" id="IPR042855">
    <property type="entry name" value="V_SNARE_CC"/>
</dbReference>
<keyword evidence="7" id="KW-0813">Transport</keyword>
<keyword evidence="16" id="KW-0653">Protein transport</keyword>
<dbReference type="InterPro" id="IPR036393">
    <property type="entry name" value="AceGlu_kinase-like_sf"/>
</dbReference>
<evidence type="ECO:0000256" key="17">
    <source>
        <dbReference type="ARBA" id="ARBA00022946"/>
    </source>
</evidence>
<dbReference type="Pfam" id="PF22698">
    <property type="entry name" value="Semialdhyde_dhC_1"/>
    <property type="match status" value="1"/>
</dbReference>
<keyword evidence="31" id="KW-1185">Reference proteome</keyword>
<evidence type="ECO:0000256" key="23">
    <source>
        <dbReference type="ARBA" id="ARBA00046280"/>
    </source>
</evidence>
<dbReference type="FunFam" id="3.40.630.30:FF:000029">
    <property type="entry name" value="Bifunctional acetylglutamate kinase/N-acetyl-gamma-glutamyl-phosphate reductase"/>
    <property type="match status" value="1"/>
</dbReference>
<comment type="similarity">
    <text evidence="4">In the N-terminal section; belongs to the acetylglutamate kinase family.</text>
</comment>
<dbReference type="Pfam" id="PF01118">
    <property type="entry name" value="Semialdhyde_dh"/>
    <property type="match status" value="1"/>
</dbReference>
<dbReference type="SMART" id="SM00859">
    <property type="entry name" value="Semialdhyde_dh"/>
    <property type="match status" value="1"/>
</dbReference>
<feature type="domain" description="N-acetyltransferase" evidence="29">
    <location>
        <begin position="506"/>
        <end position="658"/>
    </location>
</feature>
<dbReference type="PROSITE" id="PS00417">
    <property type="entry name" value="SYNAPTOBREVIN"/>
    <property type="match status" value="1"/>
</dbReference>
<evidence type="ECO:0000256" key="4">
    <source>
        <dbReference type="ARBA" id="ARBA00006830"/>
    </source>
</evidence>
<evidence type="ECO:0000256" key="25">
    <source>
        <dbReference type="PROSITE-ProRule" id="PRU10010"/>
    </source>
</evidence>
<dbReference type="GO" id="GO:0016020">
    <property type="term" value="C:membrane"/>
    <property type="evidence" value="ECO:0007669"/>
    <property type="project" value="InterPro"/>
</dbReference>
<dbReference type="GO" id="GO:0012505">
    <property type="term" value="C:endomembrane system"/>
    <property type="evidence" value="ECO:0007669"/>
    <property type="project" value="UniProtKB-SubCell"/>
</dbReference>
<dbReference type="UniPathway" id="UPA00068">
    <property type="reaction ID" value="UER00107"/>
</dbReference>
<dbReference type="InterPro" id="IPR001388">
    <property type="entry name" value="Synaptobrevin-like"/>
</dbReference>
<keyword evidence="10" id="KW-0808">Transferase</keyword>
<evidence type="ECO:0000256" key="9">
    <source>
        <dbReference type="ARBA" id="ARBA00022605"/>
    </source>
</evidence>
<keyword evidence="20" id="KW-0496">Mitochondrion</keyword>
<evidence type="ECO:0000259" key="29">
    <source>
        <dbReference type="PROSITE" id="PS51731"/>
    </source>
</evidence>
<evidence type="ECO:0000256" key="7">
    <source>
        <dbReference type="ARBA" id="ARBA00022448"/>
    </source>
</evidence>
<feature type="compositionally biased region" description="Basic and acidic residues" evidence="26">
    <location>
        <begin position="1454"/>
        <end position="1475"/>
    </location>
</feature>
<evidence type="ECO:0000256" key="8">
    <source>
        <dbReference type="ARBA" id="ARBA00022571"/>
    </source>
</evidence>
<evidence type="ECO:0000256" key="21">
    <source>
        <dbReference type="ARBA" id="ARBA00023136"/>
    </source>
</evidence>
<accession>A0A7H8R2Q1</accession>
<evidence type="ECO:0000313" key="30">
    <source>
        <dbReference type="EMBL" id="QKX59955.1"/>
    </source>
</evidence>
<dbReference type="GO" id="GO:0015031">
    <property type="term" value="P:protein transport"/>
    <property type="evidence" value="ECO:0007669"/>
    <property type="project" value="UniProtKB-KW"/>
</dbReference>
<dbReference type="InterPro" id="IPR004662">
    <property type="entry name" value="AcgluKinase_fam"/>
</dbReference>
<evidence type="ECO:0000256" key="27">
    <source>
        <dbReference type="SAM" id="Phobius"/>
    </source>
</evidence>
<dbReference type="InterPro" id="IPR006855">
    <property type="entry name" value="Vertebrate-like_GNAT_dom"/>
</dbReference>
<dbReference type="Pfam" id="PF00957">
    <property type="entry name" value="Synaptobrevin"/>
    <property type="match status" value="1"/>
</dbReference>
<dbReference type="CDD" id="cd15874">
    <property type="entry name" value="R-SNARE_Snc1"/>
    <property type="match status" value="1"/>
</dbReference>
<evidence type="ECO:0000313" key="31">
    <source>
        <dbReference type="Proteomes" id="UP000509510"/>
    </source>
</evidence>
<evidence type="ECO:0000256" key="15">
    <source>
        <dbReference type="ARBA" id="ARBA00022857"/>
    </source>
</evidence>
<dbReference type="PROSITE" id="PS01224">
    <property type="entry name" value="ARGC"/>
    <property type="match status" value="1"/>
</dbReference>
<dbReference type="Gene3D" id="1.20.5.110">
    <property type="match status" value="1"/>
</dbReference>
<dbReference type="GO" id="GO:0003942">
    <property type="term" value="F:N-acetyl-gamma-glutamyl-phosphate reductase activity"/>
    <property type="evidence" value="ECO:0007669"/>
    <property type="project" value="InterPro"/>
</dbReference>
<feature type="region of interest" description="Disordered" evidence="26">
    <location>
        <begin position="1439"/>
        <end position="1475"/>
    </location>
</feature>
<feature type="region of interest" description="Disordered" evidence="26">
    <location>
        <begin position="705"/>
        <end position="731"/>
    </location>
</feature>
<dbReference type="InterPro" id="IPR036291">
    <property type="entry name" value="NAD(P)-bd_dom_sf"/>
</dbReference>
<dbReference type="NCBIfam" id="TIGR01850">
    <property type="entry name" value="argC"/>
    <property type="match status" value="1"/>
</dbReference>
<comment type="pathway">
    <text evidence="2">Amino-acid biosynthesis; L-arginine biosynthesis; N(2)-acetyl-L-ornithine from L-glutamate: step 2/4.</text>
</comment>
<dbReference type="Pfam" id="PF04768">
    <property type="entry name" value="NAT"/>
    <property type="match status" value="1"/>
</dbReference>
<dbReference type="GO" id="GO:0006526">
    <property type="term" value="P:L-arginine biosynthetic process"/>
    <property type="evidence" value="ECO:0007669"/>
    <property type="project" value="UniProtKB-UniPathway"/>
</dbReference>
<comment type="similarity">
    <text evidence="6">Belongs to the synaptobrevin family.</text>
</comment>
<feature type="domain" description="V-SNARE coiled-coil homology" evidence="28">
    <location>
        <begin position="37"/>
        <end position="97"/>
    </location>
</feature>
<dbReference type="NCBIfam" id="TIGR00761">
    <property type="entry name" value="argB"/>
    <property type="match status" value="1"/>
</dbReference>
<keyword evidence="22" id="KW-0511">Multifunctional enzyme</keyword>
<feature type="compositionally biased region" description="Gly residues" evidence="26">
    <location>
        <begin position="15"/>
        <end position="28"/>
    </location>
</feature>
<dbReference type="InterPro" id="IPR001048">
    <property type="entry name" value="Asp/Glu/Uridylate_kinase"/>
</dbReference>
<evidence type="ECO:0000256" key="24">
    <source>
        <dbReference type="PROSITE-ProRule" id="PRU00290"/>
    </source>
</evidence>
<feature type="compositionally biased region" description="Polar residues" evidence="26">
    <location>
        <begin position="705"/>
        <end position="717"/>
    </location>
</feature>
<dbReference type="CDD" id="cd24149">
    <property type="entry name" value="AGPR_N_ARG5_6_like"/>
    <property type="match status" value="1"/>
</dbReference>
<keyword evidence="17" id="KW-0809">Transit peptide</keyword>
<evidence type="ECO:0000256" key="22">
    <source>
        <dbReference type="ARBA" id="ARBA00023268"/>
    </source>
</evidence>
<dbReference type="InterPro" id="IPR023013">
    <property type="entry name" value="AGPR_AS"/>
</dbReference>
<evidence type="ECO:0000256" key="13">
    <source>
        <dbReference type="ARBA" id="ARBA00022777"/>
    </source>
</evidence>
<keyword evidence="24" id="KW-0175">Coiled coil</keyword>
<comment type="similarity">
    <text evidence="5">In the C-terminal section; belongs to the NAGSA dehydrogenase family.</text>
</comment>
<dbReference type="FunFam" id="1.20.5.110:FF:000004">
    <property type="entry name" value="Vesicle-associated membrane protein 7"/>
    <property type="match status" value="1"/>
</dbReference>
<dbReference type="EMBL" id="CP055901">
    <property type="protein sequence ID" value="QKX59955.1"/>
    <property type="molecule type" value="Genomic_DNA"/>
</dbReference>
<dbReference type="InterPro" id="IPR006910">
    <property type="entry name" value="Rad21_Rec8_N"/>
</dbReference>
<feature type="region of interest" description="Disordered" evidence="26">
    <location>
        <begin position="1"/>
        <end position="35"/>
    </location>
</feature>
<evidence type="ECO:0000256" key="20">
    <source>
        <dbReference type="ARBA" id="ARBA00023128"/>
    </source>
</evidence>
<feature type="active site" evidence="25">
    <location>
        <position position="866"/>
    </location>
</feature>
<comment type="subcellular location">
    <subcellularLocation>
        <location evidence="23">Endomembrane system</location>
        <topology evidence="23">Single-pass type IV membrane protein</topology>
    </subcellularLocation>
    <subcellularLocation>
        <location evidence="1">Mitochondrion</location>
    </subcellularLocation>
</comment>
<dbReference type="NCBIfam" id="NF003387">
    <property type="entry name" value="PRK04531.1-2"/>
    <property type="match status" value="1"/>
</dbReference>
<dbReference type="SUPFAM" id="SSF51735">
    <property type="entry name" value="NAD(P)-binding Rossmann-fold domains"/>
    <property type="match status" value="1"/>
</dbReference>
<evidence type="ECO:0000256" key="6">
    <source>
        <dbReference type="ARBA" id="ARBA00008025"/>
    </source>
</evidence>
<protein>
    <submittedName>
        <fullName evidence="30">Uncharacterized protein</fullName>
    </submittedName>
</protein>
<dbReference type="Proteomes" id="UP000509510">
    <property type="component" value="Chromosome IV"/>
</dbReference>
<evidence type="ECO:0000256" key="5">
    <source>
        <dbReference type="ARBA" id="ARBA00007239"/>
    </source>
</evidence>
<gene>
    <name evidence="30" type="ORF">TRUGW13939_07097</name>
</gene>
<keyword evidence="9" id="KW-0028">Amino-acid biosynthesis</keyword>
<keyword evidence="19" id="KW-0560">Oxidoreductase</keyword>
<keyword evidence="14" id="KW-0067">ATP-binding</keyword>
<dbReference type="PROSITE" id="PS51731">
    <property type="entry name" value="GNAT_NAGS"/>
    <property type="match status" value="1"/>
</dbReference>
<proteinExistence type="inferred from homology"/>
<dbReference type="FunFam" id="3.40.1160.10:FF:000011">
    <property type="entry name" value="N-acetyl-gamma-glutamyl-phosphate reductase, variant"/>
    <property type="match status" value="1"/>
</dbReference>
<dbReference type="HAMAP" id="MF_00150">
    <property type="entry name" value="ArgC_type1"/>
    <property type="match status" value="1"/>
</dbReference>
<feature type="transmembrane region" description="Helical" evidence="27">
    <location>
        <begin position="101"/>
        <end position="121"/>
    </location>
</feature>
<dbReference type="Gene3D" id="3.40.1160.10">
    <property type="entry name" value="Acetylglutamate kinase-like"/>
    <property type="match status" value="1"/>
</dbReference>
<dbReference type="OrthoDB" id="438291at2759"/>
<keyword evidence="13" id="KW-0418">Kinase</keyword>
<evidence type="ECO:0000256" key="16">
    <source>
        <dbReference type="ARBA" id="ARBA00022927"/>
    </source>
</evidence>
<name>A0A7H8R2Q1_TALRU</name>
<dbReference type="Gene3D" id="3.40.50.720">
    <property type="entry name" value="NAD(P)-binding Rossmann-like Domain"/>
    <property type="match status" value="1"/>
</dbReference>
<dbReference type="FunFam" id="3.30.360.10:FF:000019">
    <property type="entry name" value="Bifunctional acetylglutamate kinase/N-acetyl-gamma-glutamyl-phosphate reductase"/>
    <property type="match status" value="1"/>
</dbReference>
<evidence type="ECO:0000259" key="28">
    <source>
        <dbReference type="PROSITE" id="PS50892"/>
    </source>
</evidence>
<dbReference type="GO" id="GO:0003991">
    <property type="term" value="F:acetylglutamate kinase activity"/>
    <property type="evidence" value="ECO:0007669"/>
    <property type="project" value="TreeGrafter"/>
</dbReference>
<keyword evidence="11 27" id="KW-0812">Transmembrane</keyword>
<organism evidence="30 31">
    <name type="scientific">Talaromyces rugulosus</name>
    <name type="common">Penicillium rugulosum</name>
    <dbReference type="NCBI Taxonomy" id="121627"/>
    <lineage>
        <taxon>Eukaryota</taxon>
        <taxon>Fungi</taxon>
        <taxon>Dikarya</taxon>
        <taxon>Ascomycota</taxon>
        <taxon>Pezizomycotina</taxon>
        <taxon>Eurotiomycetes</taxon>
        <taxon>Eurotiomycetidae</taxon>
        <taxon>Eurotiales</taxon>
        <taxon>Trichocomaceae</taxon>
        <taxon>Talaromyces</taxon>
        <taxon>Talaromyces sect. Islandici</taxon>
    </lineage>
</organism>
<keyword evidence="12" id="KW-0547">Nucleotide-binding</keyword>
<reference evidence="31" key="1">
    <citation type="submission" date="2020-06" db="EMBL/GenBank/DDBJ databases">
        <title>A chromosome-scale genome assembly of Talaromyces rugulosus W13939.</title>
        <authorList>
            <person name="Wang B."/>
            <person name="Guo L."/>
            <person name="Ye K."/>
            <person name="Wang L."/>
        </authorList>
    </citation>
    <scope>NUCLEOTIDE SEQUENCE [LARGE SCALE GENOMIC DNA]</scope>
    <source>
        <strain evidence="31">W13939</strain>
    </source>
</reference>
<dbReference type="Pfam" id="PF04825">
    <property type="entry name" value="Rad21_Rec8_N"/>
    <property type="match status" value="1"/>
</dbReference>
<evidence type="ECO:0000256" key="19">
    <source>
        <dbReference type="ARBA" id="ARBA00023002"/>
    </source>
</evidence>
<dbReference type="GO" id="GO:0016192">
    <property type="term" value="P:vesicle-mediated transport"/>
    <property type="evidence" value="ECO:0007669"/>
    <property type="project" value="InterPro"/>
</dbReference>
<dbReference type="GO" id="GO:0005759">
    <property type="term" value="C:mitochondrial matrix"/>
    <property type="evidence" value="ECO:0007669"/>
    <property type="project" value="TreeGrafter"/>
</dbReference>
<dbReference type="InterPro" id="IPR000534">
    <property type="entry name" value="Semialdehyde_DH_NAD-bd"/>
</dbReference>
<dbReference type="PRINTS" id="PR00219">
    <property type="entry name" value="SYNAPTOBREVN"/>
</dbReference>
<evidence type="ECO:0000256" key="11">
    <source>
        <dbReference type="ARBA" id="ARBA00022692"/>
    </source>
</evidence>
<evidence type="ECO:0000256" key="1">
    <source>
        <dbReference type="ARBA" id="ARBA00004173"/>
    </source>
</evidence>
<dbReference type="SUPFAM" id="SSF53633">
    <property type="entry name" value="Carbamate kinase-like"/>
    <property type="match status" value="1"/>
</dbReference>
<feature type="region of interest" description="Disordered" evidence="26">
    <location>
        <begin position="1279"/>
        <end position="1299"/>
    </location>
</feature>
<evidence type="ECO:0000256" key="14">
    <source>
        <dbReference type="ARBA" id="ARBA00022840"/>
    </source>
</evidence>
<comment type="pathway">
    <text evidence="3">Amino-acid biosynthesis; L-arginine biosynthesis; N(2)-acetyl-L-ornithine from L-glutamate: step 3/4.</text>
</comment>
<dbReference type="RefSeq" id="XP_035346132.1">
    <property type="nucleotide sequence ID" value="XM_035490239.1"/>
</dbReference>
<feature type="region of interest" description="Disordered" evidence="26">
    <location>
        <begin position="1312"/>
        <end position="1352"/>
    </location>
</feature>
<dbReference type="CDD" id="cd04252">
    <property type="entry name" value="AAK_NAGK-fArgBP"/>
    <property type="match status" value="1"/>
</dbReference>
<dbReference type="CDD" id="cd23936">
    <property type="entry name" value="AGPR_C_ARG5_6_like"/>
    <property type="match status" value="1"/>
</dbReference>
<evidence type="ECO:0000256" key="12">
    <source>
        <dbReference type="ARBA" id="ARBA00022741"/>
    </source>
</evidence>
<keyword evidence="18 27" id="KW-1133">Transmembrane helix</keyword>
<dbReference type="Gene3D" id="3.40.630.30">
    <property type="match status" value="1"/>
</dbReference>
<dbReference type="CDD" id="cd04263">
    <property type="entry name" value="DUF619-NAGK-FABP"/>
    <property type="match status" value="1"/>
</dbReference>
<evidence type="ECO:0000256" key="10">
    <source>
        <dbReference type="ARBA" id="ARBA00022679"/>
    </source>
</evidence>
<evidence type="ECO:0000256" key="26">
    <source>
        <dbReference type="SAM" id="MobiDB-lite"/>
    </source>
</evidence>
<dbReference type="Pfam" id="PF00696">
    <property type="entry name" value="AA_kinase"/>
    <property type="match status" value="1"/>
</dbReference>
<dbReference type="InterPro" id="IPR000706">
    <property type="entry name" value="AGPR_type-1"/>
</dbReference>
<dbReference type="KEGG" id="trg:TRUGW13939_07097"/>
<dbReference type="SUPFAM" id="SSF58038">
    <property type="entry name" value="SNARE fusion complex"/>
    <property type="match status" value="1"/>
</dbReference>
<evidence type="ECO:0000256" key="2">
    <source>
        <dbReference type="ARBA" id="ARBA00004828"/>
    </source>
</evidence>
<dbReference type="CDD" id="cd21789">
    <property type="entry name" value="Rad21_Rec8_M_SpRec8p-like"/>
    <property type="match status" value="1"/>
</dbReference>
<dbReference type="Gene3D" id="3.30.360.10">
    <property type="entry name" value="Dihydrodipicolinate Reductase, domain 2"/>
    <property type="match status" value="1"/>
</dbReference>
<feature type="compositionally biased region" description="Basic and acidic residues" evidence="26">
    <location>
        <begin position="1283"/>
        <end position="1298"/>
    </location>
</feature>
<dbReference type="InterPro" id="IPR058924">
    <property type="entry name" value="AGPR_dimerisation_dom"/>
</dbReference>
<dbReference type="InterPro" id="IPR041734">
    <property type="entry name" value="NAGK-fArgBP"/>
</dbReference>
<keyword evidence="15" id="KW-0521">NADP</keyword>
<dbReference type="PANTHER" id="PTHR23342:SF0">
    <property type="entry name" value="N-ACETYLGLUTAMATE SYNTHASE, MITOCHONDRIAL"/>
    <property type="match status" value="1"/>
</dbReference>
<keyword evidence="8" id="KW-0055">Arginine biosynthesis</keyword>
<dbReference type="SUPFAM" id="SSF55347">
    <property type="entry name" value="Glyceraldehyde-3-phosphate dehydrogenase-like, C-terminal domain"/>
    <property type="match status" value="1"/>
</dbReference>
<sequence length="1725" mass="188178">MADREPPYDPYIPAGGAGGAAGAAGAGGNSAQNGNQRTAALQAQIDDTVGVMRENINKVSQRGERLDSLQDKTDNLAVSAQGFRRGANRVRKQMWWKDMKMRVCLVVVVIILIIVIVVPAGKSPSQTTENIVATDPSAILPAILLPLPLFRSCRMLAGKMLAVRPAVRRAVVTQSSLRTISAPRAFALRALPSVRRQPVSLTSQTRSYSRPADPQLSTRSTVVQLLSNIGSKREVQQYLSHFTSVSSQQFAVIKVGGAIITEHLQNLSSALAFLNHVGLYPVVVHGAGPQLNKMLEDAGVEPQFEDGIRVTDGKTLSLARKLFLEENLKLVEQLENMGVRARPITTGVFSADYLDKEKYKLVGKINKVDKKPIESAIEAGCLPILTSMAETPDGQVLNVNADVAAGELARSLQPLKIVYLAEKGGLFNGDTGEKISAINLDEEYDHLMTQWWVRHGTRLKIKEMKDLLTDLPRTSSVAIIHPADLQKELFTDSGAGTLIRRGNKVHIKSSLSEFEDINALKDVLIRDREGLDARATVDRYVEGLGDRPFKAYFDDPMEALAVVLPQQDSAFAHLATFTITKSGWLTNVADNVFTSIKKDFPKLVWTVKADDENLTWFFDKADGSLSRGGDVVFWYGLEDGDEVKELVREFTQHGRQMFGDYNLEARLHRAAQAALDVSSAAQQKRSYSTMSSAVNSLRSYRRGNNLMTGRRSYSTTNPNPPLGEKNNSNTRPSKVALIGARGYTGQALIGLLNSHPNIDLRHVSSRELAGTKLEGYDKREIIYENLTPEDVRRMASNGDIDCWVMALPNGVCKPFVDAVDQGADKGNLIVDLSADYRFDSSWAYGLPELVNRSTIARANRIANPGCYATAAQVGIAPLVPYLGGQPTVFGVSGYSGAGTKPSPKNDVNILTNNIIPYSLTDHIHEREISTQLGTSVAFIPHVAVWFQGIHHTISLPLKEEMSSRDIRNLYQDRYAGEKLVKIVGEPPLVKDIAGQHGVEIGGFAVHSSGKRVVICVTIDNLLKGAATQCLQNMNLALGYSDHEVLTSQKHGVATIWLVATLGPRTTSKKVNRKAILGVDVPRACDTIMNPEAPMALRLQGNLLYGVSRVYSRQCLYTLTDVQSMLDRMKTALKVVHGRGLNPDAGKARPEELIVPYDPAFIPEFTLPGLDVDLLKPTELMLCGPDLNSSVLSSHLSASSPSQLGNTLPQLDIPSPSFVAGEFGGFSFQGYSGDVFVDTALGEEGVLLRPDFDFDEEGNIVELSIDGGMDGGLEVQVETPVRPQGEHAEAPEDVTRPPQDEDVMVLQDDDLIRADELDPRDSPPPTSGRLPDPDYVEGNARSENAAYGRKQRGARKIQLDVSTQISNAELVQWEQEYLQNMSLAEKQKSYARLVAQARKNAALWVFGCGIGSVGLGVGGSSVAHPLQSFCGKQLLAALSDGNGDSESEQGRKRRSSEIGQDKIDGSRRVRRRTSEEVEMGLAREYEAGEYDTDMLVQRDVELGLGAPASLPDETSSQMPWNITASLQGSVAGSSSIPRPFDSFDRSSRRHFGRSNRLPGRFANLSPLAGRGLRQDLSGYDRLSSLSLDDFGDINDNDMGAYLGEDIPLEDADLFRDAEGLDAAKTQETVSSLGHADRNFFDFLESRVQAVKNDGDQAQANAGTMPLQKMGFSSIFPVESTSRSVATQALMHVLTLATKNVIRVSQRRATRGLPYSMEDLGDIYLAV</sequence>